<dbReference type="RefSeq" id="WP_043579336.1">
    <property type="nucleotide sequence ID" value="NZ_CP011454.1"/>
</dbReference>
<dbReference type="PROSITE" id="PS00166">
    <property type="entry name" value="ENOYL_COA_HYDRATASE"/>
    <property type="match status" value="1"/>
</dbReference>
<reference evidence="3 4" key="1">
    <citation type="journal article" date="2014" name="Proc. Natl. Acad. Sci. U.S.A.">
        <title>Functional type 2 photosynthetic reaction centers found in the rare bacterial phylum Gemmatimonadetes.</title>
        <authorList>
            <person name="Zeng Y."/>
            <person name="Feng F."/>
            <person name="Medova H."/>
            <person name="Dean J."/>
            <person name="Koblizek M."/>
        </authorList>
    </citation>
    <scope>NUCLEOTIDE SEQUENCE [LARGE SCALE GENOMIC DNA]</scope>
    <source>
        <strain evidence="3 4">AP64</strain>
    </source>
</reference>
<keyword evidence="4" id="KW-1185">Reference proteome</keyword>
<dbReference type="GO" id="GO:0003824">
    <property type="term" value="F:catalytic activity"/>
    <property type="evidence" value="ECO:0007669"/>
    <property type="project" value="InterPro"/>
</dbReference>
<dbReference type="STRING" id="1379270.GEMMAAP_17180"/>
<dbReference type="EMBL" id="CP011454">
    <property type="protein sequence ID" value="AMW06049.1"/>
    <property type="molecule type" value="Genomic_DNA"/>
</dbReference>
<evidence type="ECO:0000256" key="1">
    <source>
        <dbReference type="ARBA" id="ARBA00005254"/>
    </source>
</evidence>
<proteinExistence type="inferred from homology"/>
<dbReference type="CDD" id="cd06558">
    <property type="entry name" value="crotonase-like"/>
    <property type="match status" value="1"/>
</dbReference>
<sequence length="263" mass="27921">MPPYAHLLVSTSASGVCTITLNRPDRLNAVNPLLASELPQAVHEAALDDAVRVVVITGAGRGFCAGLDLADPNPPSGTRADRLDPYYWVGRWVQSITQCEKPVIAAINGAAAGAGFGLALSCDLRVMQANAVCTAGYVRRGLSPDAGVSWFLPRLIGQARATDIILTGRDVTAGEAERIGLVHAAWPAEEFAERVTAYAEQLAGGPPLAYALSKRLLLSSADASLDQQLREELTHIKTCFASADVREAMAAFKEKRAPVFRGQ</sequence>
<dbReference type="InterPro" id="IPR014748">
    <property type="entry name" value="Enoyl-CoA_hydra_C"/>
</dbReference>
<reference evidence="3 4" key="2">
    <citation type="journal article" date="2016" name="Environ. Microbiol. Rep.">
        <title>Metagenomic evidence for the presence of phototrophic Gemmatimonadetes bacteria in diverse environments.</title>
        <authorList>
            <person name="Zeng Y."/>
            <person name="Baumbach J."/>
            <person name="Barbosa E.G."/>
            <person name="Azevedo V."/>
            <person name="Zhang C."/>
            <person name="Koblizek M."/>
        </authorList>
    </citation>
    <scope>NUCLEOTIDE SEQUENCE [LARGE SCALE GENOMIC DNA]</scope>
    <source>
        <strain evidence="3 4">AP64</strain>
    </source>
</reference>
<dbReference type="InterPro" id="IPR029045">
    <property type="entry name" value="ClpP/crotonase-like_dom_sf"/>
</dbReference>
<dbReference type="eggNOG" id="COG1024">
    <property type="taxonomic scope" value="Bacteria"/>
</dbReference>
<gene>
    <name evidence="3" type="ORF">GEMMAAP_17180</name>
</gene>
<evidence type="ECO:0000313" key="3">
    <source>
        <dbReference type="EMBL" id="AMW06049.1"/>
    </source>
</evidence>
<accession>A0A143BLW2</accession>
<dbReference type="InterPro" id="IPR001753">
    <property type="entry name" value="Enoyl-CoA_hydra/iso"/>
</dbReference>
<name>A0A143BLW2_9BACT</name>
<dbReference type="Pfam" id="PF00378">
    <property type="entry name" value="ECH_1"/>
    <property type="match status" value="1"/>
</dbReference>
<dbReference type="OrthoDB" id="9787660at2"/>
<protein>
    <submittedName>
        <fullName evidence="3">Enoyl-CoA hydratase</fullName>
    </submittedName>
</protein>
<dbReference type="Gene3D" id="3.90.226.10">
    <property type="entry name" value="2-enoyl-CoA Hydratase, Chain A, domain 1"/>
    <property type="match status" value="1"/>
</dbReference>
<evidence type="ECO:0000256" key="2">
    <source>
        <dbReference type="RuleBase" id="RU003707"/>
    </source>
</evidence>
<dbReference type="Gene3D" id="1.10.12.10">
    <property type="entry name" value="Lyase 2-enoyl-coa Hydratase, Chain A, domain 2"/>
    <property type="match status" value="1"/>
</dbReference>
<comment type="similarity">
    <text evidence="1 2">Belongs to the enoyl-CoA hydratase/isomerase family.</text>
</comment>
<dbReference type="PANTHER" id="PTHR43459:SF1">
    <property type="entry name" value="EG:BACN32G11.4 PROTEIN"/>
    <property type="match status" value="1"/>
</dbReference>
<dbReference type="PANTHER" id="PTHR43459">
    <property type="entry name" value="ENOYL-COA HYDRATASE"/>
    <property type="match status" value="1"/>
</dbReference>
<dbReference type="InterPro" id="IPR018376">
    <property type="entry name" value="Enoyl-CoA_hyd/isom_CS"/>
</dbReference>
<dbReference type="KEGG" id="gph:GEMMAAP_17180"/>
<dbReference type="SUPFAM" id="SSF52096">
    <property type="entry name" value="ClpP/crotonase"/>
    <property type="match status" value="1"/>
</dbReference>
<dbReference type="AlphaFoldDB" id="A0A143BLW2"/>
<evidence type="ECO:0000313" key="4">
    <source>
        <dbReference type="Proteomes" id="UP000076404"/>
    </source>
</evidence>
<organism evidence="3 4">
    <name type="scientific">Gemmatimonas phototrophica</name>
    <dbReference type="NCBI Taxonomy" id="1379270"/>
    <lineage>
        <taxon>Bacteria</taxon>
        <taxon>Pseudomonadati</taxon>
        <taxon>Gemmatimonadota</taxon>
        <taxon>Gemmatimonadia</taxon>
        <taxon>Gemmatimonadales</taxon>
        <taxon>Gemmatimonadaceae</taxon>
        <taxon>Gemmatimonas</taxon>
    </lineage>
</organism>
<dbReference type="Proteomes" id="UP000076404">
    <property type="component" value="Chromosome"/>
</dbReference>